<sequence>MPNDGRPNFLVIVADDLGFSDLQPYGGEIETPNIAKLAEEGLRMTGFHTAASCSPTRAMLLSGTDAHIAGLGAMAEWIRKVPELFQDHPGYEGYLNHRVAALPEILQDNGYWTMMSGKWHLGLKKELSPSARGFTKVLSTLPGAGNHFNNEPQLYGHEDEKPKALLKGNEGFWMRDDKFISGRDDLPKDFYSSNTFTGYFLDFMRGRNEEEKEKPFFGYLAFTAPHWPLQAPRETVEKYKGFYDDGPEALRERRLRSMIEKGVVPADVEPAPLHTAGTKPWSEMNEEERKKSSRAMEVFAAMVDLIDVNVGRVVEYLRESGELDNTFIVIMSDNGAEGQLLEAVPILAGHTLKDVITKWYDNSLENLGNHNSFVWYGPQWAGAATAPSRGVKTFTTEGGIHCPCIVRYPPLLQKQGVIAPNFTTVMDVLPTFLELAGIQHPTPTFRGRQVAPVRGKSWVPFLKNPDDEKLQIYNSTKDIVGWEQIGVAAVRLGDWKAVFMPPPRGSGKWELYDLSKDLGEVHDLGEAQPEKLAEMIAHYETYFQETGMFDSHAVYQSALKKTGFPVDAHMKSYKQSSA</sequence>
<dbReference type="PANTHER" id="PTHR42693">
    <property type="entry name" value="ARYLSULFATASE FAMILY MEMBER"/>
    <property type="match status" value="1"/>
</dbReference>
<keyword evidence="4" id="KW-0106">Calcium</keyword>
<feature type="domain" description="Sulfatase N-terminal" evidence="5">
    <location>
        <begin position="7"/>
        <end position="438"/>
    </location>
</feature>
<dbReference type="GO" id="GO:0004065">
    <property type="term" value="F:arylsulfatase activity"/>
    <property type="evidence" value="ECO:0007669"/>
    <property type="project" value="TreeGrafter"/>
</dbReference>
<dbReference type="Gene3D" id="3.40.720.10">
    <property type="entry name" value="Alkaline Phosphatase, subunit A"/>
    <property type="match status" value="1"/>
</dbReference>
<dbReference type="InterPro" id="IPR017850">
    <property type="entry name" value="Alkaline_phosphatase_core_sf"/>
</dbReference>
<dbReference type="PANTHER" id="PTHR42693:SF33">
    <property type="entry name" value="ARYLSULFATASE"/>
    <property type="match status" value="1"/>
</dbReference>
<dbReference type="InterPro" id="IPR024607">
    <property type="entry name" value="Sulfatase_CS"/>
</dbReference>
<evidence type="ECO:0000256" key="2">
    <source>
        <dbReference type="ARBA" id="ARBA00022723"/>
    </source>
</evidence>
<dbReference type="Pfam" id="PF00884">
    <property type="entry name" value="Sulfatase"/>
    <property type="match status" value="1"/>
</dbReference>
<proteinExistence type="inferred from homology"/>
<dbReference type="EMBL" id="CDPU01000022">
    <property type="protein sequence ID" value="CEO51274.1"/>
    <property type="molecule type" value="Genomic_DNA"/>
</dbReference>
<comment type="similarity">
    <text evidence="1">Belongs to the sulfatase family.</text>
</comment>
<dbReference type="CDD" id="cd16025">
    <property type="entry name" value="PAS_like"/>
    <property type="match status" value="1"/>
</dbReference>
<keyword evidence="3" id="KW-0378">Hydrolase</keyword>
<dbReference type="InterPro" id="IPR050738">
    <property type="entry name" value="Sulfatase"/>
</dbReference>
<dbReference type="PROSITE" id="PS00149">
    <property type="entry name" value="SULFATASE_2"/>
    <property type="match status" value="1"/>
</dbReference>
<evidence type="ECO:0000256" key="4">
    <source>
        <dbReference type="ARBA" id="ARBA00022837"/>
    </source>
</evidence>
<dbReference type="GO" id="GO:0046872">
    <property type="term" value="F:metal ion binding"/>
    <property type="evidence" value="ECO:0007669"/>
    <property type="project" value="UniProtKB-KW"/>
</dbReference>
<name>A0A0B7K294_BIOOC</name>
<dbReference type="Gene3D" id="3.30.1120.10">
    <property type="match status" value="1"/>
</dbReference>
<evidence type="ECO:0000259" key="5">
    <source>
        <dbReference type="Pfam" id="PF00884"/>
    </source>
</evidence>
<dbReference type="AlphaFoldDB" id="A0A0B7K294"/>
<dbReference type="SUPFAM" id="SSF53649">
    <property type="entry name" value="Alkaline phosphatase-like"/>
    <property type="match status" value="1"/>
</dbReference>
<keyword evidence="2" id="KW-0479">Metal-binding</keyword>
<dbReference type="InterPro" id="IPR000917">
    <property type="entry name" value="Sulfatase_N"/>
</dbReference>
<organism evidence="6">
    <name type="scientific">Bionectria ochroleuca</name>
    <name type="common">Gliocladium roseum</name>
    <dbReference type="NCBI Taxonomy" id="29856"/>
    <lineage>
        <taxon>Eukaryota</taxon>
        <taxon>Fungi</taxon>
        <taxon>Dikarya</taxon>
        <taxon>Ascomycota</taxon>
        <taxon>Pezizomycotina</taxon>
        <taxon>Sordariomycetes</taxon>
        <taxon>Hypocreomycetidae</taxon>
        <taxon>Hypocreales</taxon>
        <taxon>Bionectriaceae</taxon>
        <taxon>Clonostachys</taxon>
    </lineage>
</organism>
<gene>
    <name evidence="6" type="ORF">BN869_000007332_1</name>
</gene>
<accession>A0A0B7K294</accession>
<evidence type="ECO:0000313" key="6">
    <source>
        <dbReference type="EMBL" id="CEO51274.1"/>
    </source>
</evidence>
<evidence type="ECO:0000256" key="3">
    <source>
        <dbReference type="ARBA" id="ARBA00022801"/>
    </source>
</evidence>
<reference evidence="6" key="1">
    <citation type="submission" date="2015-01" db="EMBL/GenBank/DDBJ databases">
        <authorList>
            <person name="Durling Mikael"/>
        </authorList>
    </citation>
    <scope>NUCLEOTIDE SEQUENCE</scope>
</reference>
<protein>
    <recommendedName>
        <fullName evidence="5">Sulfatase N-terminal domain-containing protein</fullName>
    </recommendedName>
</protein>
<evidence type="ECO:0000256" key="1">
    <source>
        <dbReference type="ARBA" id="ARBA00008779"/>
    </source>
</evidence>